<evidence type="ECO:0000313" key="3">
    <source>
        <dbReference type="Proteomes" id="UP000249886"/>
    </source>
</evidence>
<protein>
    <submittedName>
        <fullName evidence="2">Uncharacterized protein</fullName>
    </submittedName>
</protein>
<accession>A0A448TG86</accession>
<sequence length="61" mass="6260">MSARAKGVILLIVGIVLLLISRTLLGANDVNGLLGGLCLGIGGASVVSSFVFLFSKEPEMQ</sequence>
<evidence type="ECO:0000313" key="2">
    <source>
        <dbReference type="EMBL" id="SPW23946.1"/>
    </source>
</evidence>
<dbReference type="RefSeq" id="WP_005519916.1">
    <property type="nucleotide sequence ID" value="NZ_CAUOLB010000011.1"/>
</dbReference>
<keyword evidence="1" id="KW-1133">Transmembrane helix</keyword>
<feature type="transmembrane region" description="Helical" evidence="1">
    <location>
        <begin position="33"/>
        <end position="54"/>
    </location>
</feature>
<gene>
    <name evidence="2" type="ORF">NCTC10254_00310</name>
</gene>
<reference evidence="2 3" key="1">
    <citation type="submission" date="2018-06" db="EMBL/GenBank/DDBJ databases">
        <authorList>
            <consortium name="Pathogen Informatics"/>
            <person name="Doyle S."/>
        </authorList>
    </citation>
    <scope>NUCLEOTIDE SEQUENCE [LARGE SCALE GENOMIC DNA]</scope>
    <source>
        <strain evidence="2 3">NCTC10254</strain>
    </source>
</reference>
<proteinExistence type="predicted"/>
<dbReference type="EMBL" id="UARK01000001">
    <property type="protein sequence ID" value="SPW23946.1"/>
    <property type="molecule type" value="Genomic_DNA"/>
</dbReference>
<dbReference type="Proteomes" id="UP000249886">
    <property type="component" value="Unassembled WGS sequence"/>
</dbReference>
<name>A0A448TG86_9CORY</name>
<keyword evidence="1" id="KW-0812">Transmembrane</keyword>
<dbReference type="AlphaFoldDB" id="A0A448TG86"/>
<organism evidence="2 3">
    <name type="scientific">Corynebacterium matruchotii</name>
    <dbReference type="NCBI Taxonomy" id="43768"/>
    <lineage>
        <taxon>Bacteria</taxon>
        <taxon>Bacillati</taxon>
        <taxon>Actinomycetota</taxon>
        <taxon>Actinomycetes</taxon>
        <taxon>Mycobacteriales</taxon>
        <taxon>Corynebacteriaceae</taxon>
        <taxon>Corynebacterium</taxon>
    </lineage>
</organism>
<keyword evidence="1" id="KW-0472">Membrane</keyword>
<feature type="transmembrane region" description="Helical" evidence="1">
    <location>
        <begin position="7"/>
        <end position="27"/>
    </location>
</feature>
<comment type="caution">
    <text evidence="2">The sequence shown here is derived from an EMBL/GenBank/DDBJ whole genome shotgun (WGS) entry which is preliminary data.</text>
</comment>
<dbReference type="GeneID" id="84573240"/>
<evidence type="ECO:0000256" key="1">
    <source>
        <dbReference type="SAM" id="Phobius"/>
    </source>
</evidence>